<evidence type="ECO:0000313" key="9">
    <source>
        <dbReference type="Proteomes" id="UP000825886"/>
    </source>
</evidence>
<evidence type="ECO:0000256" key="6">
    <source>
        <dbReference type="ARBA" id="ARBA00023136"/>
    </source>
</evidence>
<keyword evidence="5 7" id="KW-1133">Transmembrane helix</keyword>
<dbReference type="PANTHER" id="PTHR33452:SF1">
    <property type="entry name" value="INNER MEMBRANE PROTEIN YPHA-RELATED"/>
    <property type="match status" value="1"/>
</dbReference>
<evidence type="ECO:0000256" key="5">
    <source>
        <dbReference type="ARBA" id="ARBA00022989"/>
    </source>
</evidence>
<keyword evidence="3" id="KW-1003">Cell membrane</keyword>
<dbReference type="InterPro" id="IPR032808">
    <property type="entry name" value="DoxX"/>
</dbReference>
<dbReference type="InterPro" id="IPR051907">
    <property type="entry name" value="DoxX-like_oxidoreductase"/>
</dbReference>
<accession>A0ABX9ALP2</accession>
<feature type="transmembrane region" description="Helical" evidence="7">
    <location>
        <begin position="26"/>
        <end position="46"/>
    </location>
</feature>
<organism evidence="8 9">
    <name type="scientific">Symbiopectobacterium purcellii</name>
    <dbReference type="NCBI Taxonomy" id="2871826"/>
    <lineage>
        <taxon>Bacteria</taxon>
        <taxon>Pseudomonadati</taxon>
        <taxon>Pseudomonadota</taxon>
        <taxon>Gammaproteobacteria</taxon>
        <taxon>Enterobacterales</taxon>
        <taxon>Enterobacteriaceae</taxon>
    </lineage>
</organism>
<comment type="similarity">
    <text evidence="2">Belongs to the DoxX family.</text>
</comment>
<comment type="subcellular location">
    <subcellularLocation>
        <location evidence="1">Cell membrane</location>
        <topology evidence="1">Multi-pass membrane protein</topology>
    </subcellularLocation>
</comment>
<feature type="transmembrane region" description="Helical" evidence="7">
    <location>
        <begin position="101"/>
        <end position="120"/>
    </location>
</feature>
<evidence type="ECO:0000256" key="2">
    <source>
        <dbReference type="ARBA" id="ARBA00006679"/>
    </source>
</evidence>
<dbReference type="EMBL" id="CP081864">
    <property type="protein sequence ID" value="QZN95564.1"/>
    <property type="molecule type" value="Genomic_DNA"/>
</dbReference>
<name>A0ABX9ALP2_9ENTR</name>
<protein>
    <submittedName>
        <fullName evidence="8">DoxX family protein</fullName>
    </submittedName>
</protein>
<feature type="transmembrane region" description="Helical" evidence="7">
    <location>
        <begin position="249"/>
        <end position="270"/>
    </location>
</feature>
<feature type="transmembrane region" description="Helical" evidence="7">
    <location>
        <begin position="184"/>
        <end position="206"/>
    </location>
</feature>
<evidence type="ECO:0000313" key="8">
    <source>
        <dbReference type="EMBL" id="QZN95564.1"/>
    </source>
</evidence>
<feature type="transmembrane region" description="Helical" evidence="7">
    <location>
        <begin position="52"/>
        <end position="71"/>
    </location>
</feature>
<keyword evidence="4 7" id="KW-0812">Transmembrane</keyword>
<sequence>MGSERVGNKKIIEELEYVKPRFVPNILISGLVLLALLVAIYCGFISKQLPDFSAYSTVLLLLLSFIICVTVTPKNYTVGFLTSLLPFVIAWRVGAMNNVTPVMAISSVGMFFFAIQFFDCMRNDQKNYKKDGGLGDIQWQMTIVRIYFAFNEVGHCTEKLFAGMGSFQNLEQAFIRYGLHSNTAGYVIFAGLCELALAIGVGFGFLTRLAGLGGFLYILSVNQFGGHFFNGYTWNIRASGGLSNGGWEYIVLLLVFFGSFTLSGGGKFSLDHWLIRRNLMPSFLIPLCLSKAAREDAMAKK</sequence>
<gene>
    <name evidence="8" type="ORF">K6K13_20770</name>
</gene>
<evidence type="ECO:0000256" key="7">
    <source>
        <dbReference type="SAM" id="Phobius"/>
    </source>
</evidence>
<reference evidence="8 9" key="1">
    <citation type="submission" date="2021-08" db="EMBL/GenBank/DDBJ databases">
        <title>Culture and genomic analysis of Symbiopectobacterium purcellii sp. nov. gen. nov., isolated from the leafhopper Empoasca decipiens.</title>
        <authorList>
            <person name="Nadal-Jimenez P."/>
            <person name="Siozios S."/>
            <person name="Halliday N."/>
            <person name="Camara M."/>
            <person name="Hurst G.D.D."/>
        </authorList>
    </citation>
    <scope>NUCLEOTIDE SEQUENCE [LARGE SCALE GENOMIC DNA]</scope>
    <source>
        <strain evidence="8 9">SyEd1</strain>
    </source>
</reference>
<feature type="transmembrane region" description="Helical" evidence="7">
    <location>
        <begin position="78"/>
        <end position="95"/>
    </location>
</feature>
<dbReference type="Pfam" id="PF07681">
    <property type="entry name" value="DoxX"/>
    <property type="match status" value="1"/>
</dbReference>
<dbReference type="PANTHER" id="PTHR33452">
    <property type="entry name" value="OXIDOREDUCTASE CATD-RELATED"/>
    <property type="match status" value="1"/>
</dbReference>
<dbReference type="Proteomes" id="UP000825886">
    <property type="component" value="Chromosome"/>
</dbReference>
<evidence type="ECO:0000256" key="4">
    <source>
        <dbReference type="ARBA" id="ARBA00022692"/>
    </source>
</evidence>
<dbReference type="RefSeq" id="WP_222158656.1">
    <property type="nucleotide sequence ID" value="NZ_CP081864.1"/>
</dbReference>
<evidence type="ECO:0000256" key="3">
    <source>
        <dbReference type="ARBA" id="ARBA00022475"/>
    </source>
</evidence>
<evidence type="ECO:0000256" key="1">
    <source>
        <dbReference type="ARBA" id="ARBA00004651"/>
    </source>
</evidence>
<keyword evidence="6 7" id="KW-0472">Membrane</keyword>
<proteinExistence type="inferred from homology"/>
<keyword evidence="9" id="KW-1185">Reference proteome</keyword>